<proteinExistence type="predicted"/>
<feature type="non-terminal residue" evidence="2">
    <location>
        <position position="1"/>
    </location>
</feature>
<accession>A0A1B6I130</accession>
<gene>
    <name evidence="2" type="ORF">g.17346</name>
</gene>
<dbReference type="AlphaFoldDB" id="A0A1B6I130"/>
<feature type="signal peptide" evidence="1">
    <location>
        <begin position="1"/>
        <end position="22"/>
    </location>
</feature>
<protein>
    <submittedName>
        <fullName evidence="2">Uncharacterized protein</fullName>
    </submittedName>
</protein>
<dbReference type="EMBL" id="GECU01027067">
    <property type="protein sequence ID" value="JAS80639.1"/>
    <property type="molecule type" value="Transcribed_RNA"/>
</dbReference>
<sequence>TNIPTMLGDFLAIILNAIIVRCIFVECTQNQNSTGGTAIIQNITVQNNDTGKHPISTKKLRDILVADKTHAVNNAANGSESTQISLSSTQSVRGILLAGDTIDSENNSSVTLSLFTLELFSL</sequence>
<feature type="chain" id="PRO_5008584847" evidence="1">
    <location>
        <begin position="23"/>
        <end position="122"/>
    </location>
</feature>
<name>A0A1B6I130_9HEMI</name>
<reference evidence="2" key="1">
    <citation type="submission" date="2015-11" db="EMBL/GenBank/DDBJ databases">
        <title>De novo transcriptome assembly of four potential Pierce s Disease insect vectors from Arizona vineyards.</title>
        <authorList>
            <person name="Tassone E.E."/>
        </authorList>
    </citation>
    <scope>NUCLEOTIDE SEQUENCE</scope>
</reference>
<feature type="non-terminal residue" evidence="2">
    <location>
        <position position="122"/>
    </location>
</feature>
<organism evidence="2">
    <name type="scientific">Homalodisca liturata</name>
    <dbReference type="NCBI Taxonomy" id="320908"/>
    <lineage>
        <taxon>Eukaryota</taxon>
        <taxon>Metazoa</taxon>
        <taxon>Ecdysozoa</taxon>
        <taxon>Arthropoda</taxon>
        <taxon>Hexapoda</taxon>
        <taxon>Insecta</taxon>
        <taxon>Pterygota</taxon>
        <taxon>Neoptera</taxon>
        <taxon>Paraneoptera</taxon>
        <taxon>Hemiptera</taxon>
        <taxon>Auchenorrhyncha</taxon>
        <taxon>Membracoidea</taxon>
        <taxon>Cicadellidae</taxon>
        <taxon>Cicadellinae</taxon>
        <taxon>Proconiini</taxon>
        <taxon>Homalodisca</taxon>
    </lineage>
</organism>
<evidence type="ECO:0000256" key="1">
    <source>
        <dbReference type="SAM" id="SignalP"/>
    </source>
</evidence>
<keyword evidence="1" id="KW-0732">Signal</keyword>
<evidence type="ECO:0000313" key="2">
    <source>
        <dbReference type="EMBL" id="JAS80639.1"/>
    </source>
</evidence>